<evidence type="ECO:0000313" key="2">
    <source>
        <dbReference type="EMBL" id="SIM55752.1"/>
    </source>
</evidence>
<dbReference type="InterPro" id="IPR008928">
    <property type="entry name" value="6-hairpin_glycosidase_sf"/>
</dbReference>
<dbReference type="PIRSF" id="PIRSF006402">
    <property type="entry name" value="UCP006402_thioredoxin"/>
    <property type="match status" value="1"/>
</dbReference>
<dbReference type="PANTHER" id="PTHR42899:SF1">
    <property type="entry name" value="SPERMATOGENESIS-ASSOCIATED PROTEIN 20"/>
    <property type="match status" value="1"/>
</dbReference>
<dbReference type="InterPro" id="IPR036249">
    <property type="entry name" value="Thioredoxin-like_sf"/>
</dbReference>
<dbReference type="EMBL" id="LT671858">
    <property type="protein sequence ID" value="SIM55752.1"/>
    <property type="molecule type" value="Genomic_DNA"/>
</dbReference>
<dbReference type="InterPro" id="IPR012341">
    <property type="entry name" value="6hp_glycosidase-like_sf"/>
</dbReference>
<proteinExistence type="predicted"/>
<dbReference type="SUPFAM" id="SSF52833">
    <property type="entry name" value="Thioredoxin-like"/>
    <property type="match status" value="1"/>
</dbReference>
<sequence length="674" mass="77822">MIDVVNMSSSTMNHLKNEESPYLIQHASNPVDWYPWSKKAFEKAKKDNKLIFLSIGYSTCHWCHVMEKESFSRDDVAKVMNEKYVSIKVDREEMPDVDAYFIDFANRVAGNAGWPLNIILTPDLKPVFPFTYIPRESRYGSIGIIELLNSIHELWTNSPEEIFRKVEENEKLTVNKIPKATNYKNENLETLAYNQLKSSFDRSYGGFGRNMKFPSSHIMSFLSNYYNIYKANEALEMAETTAAAIRMGGIYDHVGNGIHRYATDFGWKIPHFEKMLYDQANFIMALSKLYTATSKKQYIDIINEEMEFLRDKMLSPEGGYYSAIDADSEGVEGKYYLWTSGELMRLLGEDYTKFASTFNVREDGNYIEEPKGMSNGKNILYVENEKNYTERFNKNGFFWLDEVIKQSLGKLKNARERRVPPQTDTKICGDINGFLLYSLSEAFSSTNDKRFLKYAEDLYNFLSNKYVKNGRCVHLIYPSGKTISGYLSDYAFLSMGFFKFGFSTANNQAIDNAKEIADQLYLKLNAERDTIMNENRSAFIGTLNSQEDSSIPSQFAVYERTQLYANMAGQYNELINLSTSETVENITKYPSYFTFRMETEMERKNSILLKGNYNEIDDLIKIRENLFEKGYSSVYFERDDSLKSNTYSLCNSAACVLNGVNFESILNYLKSQKK</sequence>
<dbReference type="AlphaFoldDB" id="A0A1N5U4T0"/>
<protein>
    <submittedName>
        <fullName evidence="2">Thioredoxin domain protein</fullName>
    </submittedName>
</protein>
<dbReference type="GO" id="GO:0005975">
    <property type="term" value="P:carbohydrate metabolic process"/>
    <property type="evidence" value="ECO:0007669"/>
    <property type="project" value="InterPro"/>
</dbReference>
<name>A0A1N5U4T0_9ARCH</name>
<evidence type="ECO:0000259" key="1">
    <source>
        <dbReference type="Pfam" id="PF03190"/>
    </source>
</evidence>
<dbReference type="SUPFAM" id="SSF48208">
    <property type="entry name" value="Six-hairpin glycosidases"/>
    <property type="match status" value="1"/>
</dbReference>
<feature type="domain" description="Spermatogenesis-associated protein 20-like TRX" evidence="1">
    <location>
        <begin position="13"/>
        <end position="168"/>
    </location>
</feature>
<reference evidence="2 3" key="1">
    <citation type="submission" date="2016-04" db="EMBL/GenBank/DDBJ databases">
        <authorList>
            <person name="Evans L.H."/>
            <person name="Alamgir A."/>
            <person name="Owens N."/>
            <person name="Weber N.D."/>
            <person name="Virtaneva K."/>
            <person name="Barbian K."/>
            <person name="Babar A."/>
            <person name="Rosenke K."/>
        </authorList>
    </citation>
    <scope>NUCLEOTIDE SEQUENCE [LARGE SCALE GENOMIC DNA]</scope>
    <source>
        <strain evidence="3">S5(T) (JCM 30642 \VKM B-2941)</strain>
    </source>
</reference>
<dbReference type="Gene3D" id="1.50.10.10">
    <property type="match status" value="2"/>
</dbReference>
<dbReference type="InterPro" id="IPR004879">
    <property type="entry name" value="Ssp411-like_TRX"/>
</dbReference>
<organism evidence="2 3">
    <name type="scientific">Cuniculiplasma divulgatum</name>
    <dbReference type="NCBI Taxonomy" id="1673428"/>
    <lineage>
        <taxon>Archaea</taxon>
        <taxon>Methanobacteriati</taxon>
        <taxon>Thermoplasmatota</taxon>
        <taxon>Thermoplasmata</taxon>
        <taxon>Thermoplasmatales</taxon>
        <taxon>Cuniculiplasmataceae</taxon>
        <taxon>Cuniculiplasma</taxon>
    </lineage>
</organism>
<accession>A0A1N5U4T0</accession>
<dbReference type="Pfam" id="PF03190">
    <property type="entry name" value="Thioredox_DsbH"/>
    <property type="match status" value="1"/>
</dbReference>
<gene>
    <name evidence="2" type="ORF">CSP5_0805</name>
</gene>
<evidence type="ECO:0000313" key="3">
    <source>
        <dbReference type="Proteomes" id="UP000195607"/>
    </source>
</evidence>
<dbReference type="Proteomes" id="UP000195607">
    <property type="component" value="Chromosome I"/>
</dbReference>
<dbReference type="InterPro" id="IPR024705">
    <property type="entry name" value="Ssp411"/>
</dbReference>
<dbReference type="PANTHER" id="PTHR42899">
    <property type="entry name" value="SPERMATOGENESIS-ASSOCIATED PROTEIN 20"/>
    <property type="match status" value="1"/>
</dbReference>
<dbReference type="Gene3D" id="3.40.30.10">
    <property type="entry name" value="Glutaredoxin"/>
    <property type="match status" value="1"/>
</dbReference>
<dbReference type="CDD" id="cd02955">
    <property type="entry name" value="SSP411"/>
    <property type="match status" value="1"/>
</dbReference>